<dbReference type="PROSITE" id="PS50066">
    <property type="entry name" value="MADS_BOX_2"/>
    <property type="match status" value="1"/>
</dbReference>
<feature type="compositionally biased region" description="Basic and acidic residues" evidence="6">
    <location>
        <begin position="1"/>
        <end position="15"/>
    </location>
</feature>
<evidence type="ECO:0000256" key="4">
    <source>
        <dbReference type="ARBA" id="ARBA00023163"/>
    </source>
</evidence>
<reference evidence="9" key="1">
    <citation type="journal article" date="2019" name="Nat. Commun.">
        <title>The genome of broomcorn millet.</title>
        <authorList>
            <person name="Zou C."/>
            <person name="Miki D."/>
            <person name="Li D."/>
            <person name="Tang Q."/>
            <person name="Xiao L."/>
            <person name="Rajput S."/>
            <person name="Deng P."/>
            <person name="Jia W."/>
            <person name="Huang R."/>
            <person name="Zhang M."/>
            <person name="Sun Y."/>
            <person name="Hu J."/>
            <person name="Fu X."/>
            <person name="Schnable P.S."/>
            <person name="Li F."/>
            <person name="Zhang H."/>
            <person name="Feng B."/>
            <person name="Zhu X."/>
            <person name="Liu R."/>
            <person name="Schnable J.C."/>
            <person name="Zhu J.-K."/>
            <person name="Zhang H."/>
        </authorList>
    </citation>
    <scope>NUCLEOTIDE SEQUENCE [LARGE SCALE GENOMIC DNA]</scope>
</reference>
<keyword evidence="2" id="KW-0805">Transcription regulation</keyword>
<feature type="region of interest" description="Disordered" evidence="6">
    <location>
        <begin position="1"/>
        <end position="22"/>
    </location>
</feature>
<protein>
    <recommendedName>
        <fullName evidence="7">MADS-box domain-containing protein</fullName>
    </recommendedName>
</protein>
<evidence type="ECO:0000256" key="3">
    <source>
        <dbReference type="ARBA" id="ARBA00023125"/>
    </source>
</evidence>
<keyword evidence="3" id="KW-0238">DNA-binding</keyword>
<proteinExistence type="predicted"/>
<organism evidence="8 9">
    <name type="scientific">Panicum miliaceum</name>
    <name type="common">Proso millet</name>
    <name type="synonym">Broomcorn millet</name>
    <dbReference type="NCBI Taxonomy" id="4540"/>
    <lineage>
        <taxon>Eukaryota</taxon>
        <taxon>Viridiplantae</taxon>
        <taxon>Streptophyta</taxon>
        <taxon>Embryophyta</taxon>
        <taxon>Tracheophyta</taxon>
        <taxon>Spermatophyta</taxon>
        <taxon>Magnoliopsida</taxon>
        <taxon>Liliopsida</taxon>
        <taxon>Poales</taxon>
        <taxon>Poaceae</taxon>
        <taxon>PACMAD clade</taxon>
        <taxon>Panicoideae</taxon>
        <taxon>Panicodae</taxon>
        <taxon>Paniceae</taxon>
        <taxon>Panicinae</taxon>
        <taxon>Panicum</taxon>
        <taxon>Panicum sect. Panicum</taxon>
    </lineage>
</organism>
<dbReference type="GO" id="GO:0046983">
    <property type="term" value="F:protein dimerization activity"/>
    <property type="evidence" value="ECO:0007669"/>
    <property type="project" value="InterPro"/>
</dbReference>
<comment type="caution">
    <text evidence="8">The sequence shown here is derived from an EMBL/GenBank/DDBJ whole genome shotgun (WGS) entry which is preliminary data.</text>
</comment>
<comment type="subcellular location">
    <subcellularLocation>
        <location evidence="1">Nucleus</location>
    </subcellularLocation>
</comment>
<dbReference type="EMBL" id="PQIB02000006">
    <property type="protein sequence ID" value="RLN11793.1"/>
    <property type="molecule type" value="Genomic_DNA"/>
</dbReference>
<dbReference type="InterPro" id="IPR036879">
    <property type="entry name" value="TF_MADSbox_sf"/>
</dbReference>
<evidence type="ECO:0000313" key="8">
    <source>
        <dbReference type="EMBL" id="RLN11793.1"/>
    </source>
</evidence>
<keyword evidence="4" id="KW-0804">Transcription</keyword>
<accession>A0A3L6RXU0</accession>
<name>A0A3L6RXU0_PANMI</name>
<evidence type="ECO:0000256" key="1">
    <source>
        <dbReference type="ARBA" id="ARBA00004123"/>
    </source>
</evidence>
<dbReference type="GO" id="GO:0005634">
    <property type="term" value="C:nucleus"/>
    <property type="evidence" value="ECO:0007669"/>
    <property type="project" value="UniProtKB-SubCell"/>
</dbReference>
<feature type="compositionally biased region" description="Pro residues" evidence="6">
    <location>
        <begin position="71"/>
        <end position="82"/>
    </location>
</feature>
<keyword evidence="5" id="KW-0539">Nucleus</keyword>
<evidence type="ECO:0000256" key="2">
    <source>
        <dbReference type="ARBA" id="ARBA00023015"/>
    </source>
</evidence>
<feature type="region of interest" description="Disordered" evidence="6">
    <location>
        <begin position="67"/>
        <end position="89"/>
    </location>
</feature>
<gene>
    <name evidence="8" type="ORF">C2845_PM09G13400</name>
</gene>
<feature type="domain" description="MADS-box" evidence="7">
    <location>
        <begin position="4"/>
        <end position="58"/>
    </location>
</feature>
<dbReference type="Proteomes" id="UP000275267">
    <property type="component" value="Unassembled WGS sequence"/>
</dbReference>
<evidence type="ECO:0000256" key="6">
    <source>
        <dbReference type="SAM" id="MobiDB-lite"/>
    </source>
</evidence>
<dbReference type="OrthoDB" id="680042at2759"/>
<sequence>MAKELRPFDSEDQRRHSFRKRRPTLFGMARDLAEEFDAHVAVIAFSPAGEPHAFGAPTADSVLRTYLPAADGPPPNPTPHAPSPGAAAGVGAETVGEAAARVAGMRQEVEETKALVTEEWARVASATEKIRAAQGAAQKQNWWEVDVETLGEEELPVYMRALEMLKAEVQERIDAMASSRMSLPREKQQRRQ</sequence>
<dbReference type="GO" id="GO:0003677">
    <property type="term" value="F:DNA binding"/>
    <property type="evidence" value="ECO:0007669"/>
    <property type="project" value="UniProtKB-KW"/>
</dbReference>
<evidence type="ECO:0000256" key="5">
    <source>
        <dbReference type="ARBA" id="ARBA00023242"/>
    </source>
</evidence>
<dbReference type="Gene3D" id="3.40.1810.10">
    <property type="entry name" value="Transcription factor, MADS-box"/>
    <property type="match status" value="1"/>
</dbReference>
<evidence type="ECO:0000313" key="9">
    <source>
        <dbReference type="Proteomes" id="UP000275267"/>
    </source>
</evidence>
<dbReference type="InterPro" id="IPR002100">
    <property type="entry name" value="TF_MADSbox"/>
</dbReference>
<keyword evidence="9" id="KW-1185">Reference proteome</keyword>
<dbReference type="STRING" id="4540.A0A3L6RXU0"/>
<dbReference type="Pfam" id="PF00319">
    <property type="entry name" value="SRF-TF"/>
    <property type="match status" value="1"/>
</dbReference>
<dbReference type="AlphaFoldDB" id="A0A3L6RXU0"/>
<evidence type="ECO:0000259" key="7">
    <source>
        <dbReference type="PROSITE" id="PS50066"/>
    </source>
</evidence>
<dbReference type="SUPFAM" id="SSF55455">
    <property type="entry name" value="SRF-like"/>
    <property type="match status" value="1"/>
</dbReference>